<reference evidence="1" key="1">
    <citation type="journal article" date="2012" name="PLoS ONE">
        <title>Gene sets for utilization of primary and secondary nutrition supplies in the distal gut of endangered iberian lynx.</title>
        <authorList>
            <person name="Alcaide M."/>
            <person name="Messina E."/>
            <person name="Richter M."/>
            <person name="Bargiela R."/>
            <person name="Peplies J."/>
            <person name="Huws S.A."/>
            <person name="Newbold C.J."/>
            <person name="Golyshin P.N."/>
            <person name="Simon M.A."/>
            <person name="Lopez G."/>
            <person name="Yakimov M.M."/>
            <person name="Ferrer M."/>
        </authorList>
    </citation>
    <scope>NUCLEOTIDE SEQUENCE</scope>
</reference>
<feature type="non-terminal residue" evidence="1">
    <location>
        <position position="51"/>
    </location>
</feature>
<sequence>MSLCLLGACSSDDDLVKSIELAEGTSTSQTVYADETHQPQGIKFVATAPWK</sequence>
<name>J9FR91_9ZZZZ</name>
<comment type="caution">
    <text evidence="1">The sequence shown here is derived from an EMBL/GenBank/DDBJ whole genome shotgun (WGS) entry which is preliminary data.</text>
</comment>
<protein>
    <submittedName>
        <fullName evidence="1">Uncharacterized protein</fullName>
    </submittedName>
</protein>
<evidence type="ECO:0000313" key="1">
    <source>
        <dbReference type="EMBL" id="EJW89899.1"/>
    </source>
</evidence>
<organism evidence="1">
    <name type="scientific">gut metagenome</name>
    <dbReference type="NCBI Taxonomy" id="749906"/>
    <lineage>
        <taxon>unclassified sequences</taxon>
        <taxon>metagenomes</taxon>
        <taxon>organismal metagenomes</taxon>
    </lineage>
</organism>
<dbReference type="EMBL" id="AMCI01009183">
    <property type="protein sequence ID" value="EJW89899.1"/>
    <property type="molecule type" value="Genomic_DNA"/>
</dbReference>
<accession>J9FR91</accession>
<gene>
    <name evidence="1" type="ORF">EVA_21994</name>
</gene>
<proteinExistence type="predicted"/>
<dbReference type="AlphaFoldDB" id="J9FR91"/>